<feature type="transmembrane region" description="Helical" evidence="8">
    <location>
        <begin position="157"/>
        <end position="180"/>
    </location>
</feature>
<dbReference type="GO" id="GO:0006508">
    <property type="term" value="P:proteolysis"/>
    <property type="evidence" value="ECO:0007669"/>
    <property type="project" value="UniProtKB-KW"/>
</dbReference>
<dbReference type="Proteomes" id="UP000316714">
    <property type="component" value="Unassembled WGS sequence"/>
</dbReference>
<comment type="cofactor">
    <cofactor evidence="1">
        <name>Zn(2+)</name>
        <dbReference type="ChEBI" id="CHEBI:29105"/>
    </cofactor>
</comment>
<evidence type="ECO:0000256" key="1">
    <source>
        <dbReference type="ARBA" id="ARBA00001947"/>
    </source>
</evidence>
<evidence type="ECO:0000256" key="8">
    <source>
        <dbReference type="SAM" id="Phobius"/>
    </source>
</evidence>
<evidence type="ECO:0008006" key="11">
    <source>
        <dbReference type="Google" id="ProtNLM"/>
    </source>
</evidence>
<keyword evidence="6" id="KW-0482">Metalloprotease</keyword>
<evidence type="ECO:0000313" key="10">
    <source>
        <dbReference type="Proteomes" id="UP000316714"/>
    </source>
</evidence>
<dbReference type="GO" id="GO:0008237">
    <property type="term" value="F:metallopeptidase activity"/>
    <property type="evidence" value="ECO:0007669"/>
    <property type="project" value="UniProtKB-KW"/>
</dbReference>
<accession>A0A5C5V194</accession>
<feature type="transmembrane region" description="Helical" evidence="8">
    <location>
        <begin position="21"/>
        <end position="39"/>
    </location>
</feature>
<feature type="transmembrane region" description="Helical" evidence="8">
    <location>
        <begin position="99"/>
        <end position="122"/>
    </location>
</feature>
<feature type="region of interest" description="Disordered" evidence="7">
    <location>
        <begin position="287"/>
        <end position="306"/>
    </location>
</feature>
<evidence type="ECO:0000256" key="7">
    <source>
        <dbReference type="SAM" id="MobiDB-lite"/>
    </source>
</evidence>
<proteinExistence type="inferred from homology"/>
<keyword evidence="5" id="KW-0862">Zinc</keyword>
<protein>
    <recommendedName>
        <fullName evidence="11">Peptidase family M50</fullName>
    </recommendedName>
</protein>
<feature type="transmembrane region" description="Helical" evidence="8">
    <location>
        <begin position="192"/>
        <end position="212"/>
    </location>
</feature>
<keyword evidence="4" id="KW-0378">Hydrolase</keyword>
<keyword evidence="3" id="KW-0645">Protease</keyword>
<dbReference type="AlphaFoldDB" id="A0A5C5V194"/>
<feature type="transmembrane region" description="Helical" evidence="8">
    <location>
        <begin position="218"/>
        <end position="236"/>
    </location>
</feature>
<dbReference type="PANTHER" id="PTHR39188">
    <property type="entry name" value="MEMBRANE-ASSOCIATED ZINC METALLOPROTEASE M50B"/>
    <property type="match status" value="1"/>
</dbReference>
<feature type="compositionally biased region" description="Acidic residues" evidence="7">
    <location>
        <begin position="293"/>
        <end position="306"/>
    </location>
</feature>
<comment type="caution">
    <text evidence="9">The sequence shown here is derived from an EMBL/GenBank/DDBJ whole genome shotgun (WGS) entry which is preliminary data.</text>
</comment>
<keyword evidence="8" id="KW-0812">Transmembrane</keyword>
<evidence type="ECO:0000256" key="5">
    <source>
        <dbReference type="ARBA" id="ARBA00022833"/>
    </source>
</evidence>
<name>A0A5C5V194_9BACT</name>
<gene>
    <name evidence="9" type="ORF">KOR34_39320</name>
</gene>
<dbReference type="RefSeq" id="WP_146567322.1">
    <property type="nucleotide sequence ID" value="NZ_SIHJ01000003.1"/>
</dbReference>
<keyword evidence="10" id="KW-1185">Reference proteome</keyword>
<evidence type="ECO:0000313" key="9">
    <source>
        <dbReference type="EMBL" id="TWT32171.1"/>
    </source>
</evidence>
<keyword evidence="8" id="KW-0472">Membrane</keyword>
<evidence type="ECO:0000256" key="3">
    <source>
        <dbReference type="ARBA" id="ARBA00022670"/>
    </source>
</evidence>
<comment type="similarity">
    <text evidence="2">Belongs to the peptidase M50B family.</text>
</comment>
<dbReference type="EMBL" id="SIHJ01000003">
    <property type="protein sequence ID" value="TWT32171.1"/>
    <property type="molecule type" value="Genomic_DNA"/>
</dbReference>
<evidence type="ECO:0000256" key="2">
    <source>
        <dbReference type="ARBA" id="ARBA00007931"/>
    </source>
</evidence>
<evidence type="ECO:0000256" key="6">
    <source>
        <dbReference type="ARBA" id="ARBA00023049"/>
    </source>
</evidence>
<sequence>MFGESTERWSLPLGSWRGIPLRLHLSLLVVAVVVTATTATSNPVGGAILFGVVLLSAMLHEAAHRVAAYRLHGATQPLTLTPIGGLRLPSVASDPEAQLLVAMVGPLVNLTLVVISAGALAYTTNNLAEVFSLTLPAGMLTGPPAATALKSALWVNWLMFLSSLIPCFPFDAGPALRALLWPMLGRTSADVFVAQLARVIGWSLVAAAVIVLQAAPDLAALASTLLGTLGLLVVCSSQHELAHASRTPGVALSGLLEGAPRPVGAKHAPSRQAGIALESAPDEQWRPQGLLAADEELDPLEGPEEDEVVDDILARLHTQGAEALSEEDRRILQRASRRYRQRRG</sequence>
<dbReference type="OrthoDB" id="251001at2"/>
<dbReference type="PANTHER" id="PTHR39188:SF3">
    <property type="entry name" value="STAGE IV SPORULATION PROTEIN FB"/>
    <property type="match status" value="1"/>
</dbReference>
<keyword evidence="8" id="KW-1133">Transmembrane helix</keyword>
<evidence type="ECO:0000256" key="4">
    <source>
        <dbReference type="ARBA" id="ARBA00022801"/>
    </source>
</evidence>
<reference evidence="9 10" key="1">
    <citation type="submission" date="2019-02" db="EMBL/GenBank/DDBJ databases">
        <title>Deep-cultivation of Planctomycetes and their phenomic and genomic characterization uncovers novel biology.</title>
        <authorList>
            <person name="Wiegand S."/>
            <person name="Jogler M."/>
            <person name="Boedeker C."/>
            <person name="Pinto D."/>
            <person name="Vollmers J."/>
            <person name="Rivas-Marin E."/>
            <person name="Kohn T."/>
            <person name="Peeters S.H."/>
            <person name="Heuer A."/>
            <person name="Rast P."/>
            <person name="Oberbeckmann S."/>
            <person name="Bunk B."/>
            <person name="Jeske O."/>
            <person name="Meyerdierks A."/>
            <person name="Storesund J.E."/>
            <person name="Kallscheuer N."/>
            <person name="Luecker S."/>
            <person name="Lage O.M."/>
            <person name="Pohl T."/>
            <person name="Merkel B.J."/>
            <person name="Hornburger P."/>
            <person name="Mueller R.-W."/>
            <person name="Bruemmer F."/>
            <person name="Labrenz M."/>
            <person name="Spormann A.M."/>
            <person name="Op Den Camp H."/>
            <person name="Overmann J."/>
            <person name="Amann R."/>
            <person name="Jetten M.S.M."/>
            <person name="Mascher T."/>
            <person name="Medema M.H."/>
            <person name="Devos D.P."/>
            <person name="Kaster A.-K."/>
            <person name="Ovreas L."/>
            <person name="Rohde M."/>
            <person name="Galperin M.Y."/>
            <person name="Jogler C."/>
        </authorList>
    </citation>
    <scope>NUCLEOTIDE SEQUENCE [LARGE SCALE GENOMIC DNA]</scope>
    <source>
        <strain evidence="9 10">KOR34</strain>
    </source>
</reference>
<organism evidence="9 10">
    <name type="scientific">Posidoniimonas corsicana</name>
    <dbReference type="NCBI Taxonomy" id="1938618"/>
    <lineage>
        <taxon>Bacteria</taxon>
        <taxon>Pseudomonadati</taxon>
        <taxon>Planctomycetota</taxon>
        <taxon>Planctomycetia</taxon>
        <taxon>Pirellulales</taxon>
        <taxon>Lacipirellulaceae</taxon>
        <taxon>Posidoniimonas</taxon>
    </lineage>
</organism>